<feature type="transmembrane region" description="Helical" evidence="1">
    <location>
        <begin position="206"/>
        <end position="227"/>
    </location>
</feature>
<sequence>MWIHGKVKSASHNDRRGRAIVFHRRSPESFLMLGWIWMDGTMSVSRVGYRSRSRHIDLTTGGRVGMWRQSQLEEGLILHCQCFLDDPIVIGYLVSDQVHVMEQCFVVLLHFLGRPLRKSDIAWKDAKYAQIWEYLRDEFELTQRFASLDFKLKFVEHNIRFLQEILQNRKSDFLEWLIIALIGAEILLSLYDILQRFRKIIANESLTFIILELIFTRDALLAVWLAAKLFDL</sequence>
<name>A0A371GHK2_MUCPR</name>
<feature type="transmembrane region" description="Helical" evidence="1">
    <location>
        <begin position="173"/>
        <end position="194"/>
    </location>
</feature>
<dbReference type="EMBL" id="QJKJ01005522">
    <property type="protein sequence ID" value="RDX89980.1"/>
    <property type="molecule type" value="Genomic_DNA"/>
</dbReference>
<dbReference type="OrthoDB" id="18302at2759"/>
<dbReference type="AlphaFoldDB" id="A0A371GHK2"/>
<protein>
    <recommendedName>
        <fullName evidence="4">DUF155 domain-containing protein</fullName>
    </recommendedName>
</protein>
<gene>
    <name evidence="2" type="ORF">CR513_28204</name>
</gene>
<reference evidence="2" key="1">
    <citation type="submission" date="2018-05" db="EMBL/GenBank/DDBJ databases">
        <title>Draft genome of Mucuna pruriens seed.</title>
        <authorList>
            <person name="Nnadi N.E."/>
            <person name="Vos R."/>
            <person name="Hasami M.H."/>
            <person name="Devisetty U.K."/>
            <person name="Aguiy J.C."/>
        </authorList>
    </citation>
    <scope>NUCLEOTIDE SEQUENCE [LARGE SCALE GENOMIC DNA]</scope>
    <source>
        <strain evidence="2">JCA_2017</strain>
    </source>
</reference>
<keyword evidence="3" id="KW-1185">Reference proteome</keyword>
<keyword evidence="1" id="KW-1133">Transmembrane helix</keyword>
<proteinExistence type="predicted"/>
<evidence type="ECO:0000313" key="3">
    <source>
        <dbReference type="Proteomes" id="UP000257109"/>
    </source>
</evidence>
<feature type="non-terminal residue" evidence="2">
    <location>
        <position position="1"/>
    </location>
</feature>
<dbReference type="Proteomes" id="UP000257109">
    <property type="component" value="Unassembled WGS sequence"/>
</dbReference>
<keyword evidence="1" id="KW-0472">Membrane</keyword>
<evidence type="ECO:0008006" key="4">
    <source>
        <dbReference type="Google" id="ProtNLM"/>
    </source>
</evidence>
<keyword evidence="1" id="KW-0812">Transmembrane</keyword>
<organism evidence="2 3">
    <name type="scientific">Mucuna pruriens</name>
    <name type="common">Velvet bean</name>
    <name type="synonym">Dolichos pruriens</name>
    <dbReference type="NCBI Taxonomy" id="157652"/>
    <lineage>
        <taxon>Eukaryota</taxon>
        <taxon>Viridiplantae</taxon>
        <taxon>Streptophyta</taxon>
        <taxon>Embryophyta</taxon>
        <taxon>Tracheophyta</taxon>
        <taxon>Spermatophyta</taxon>
        <taxon>Magnoliopsida</taxon>
        <taxon>eudicotyledons</taxon>
        <taxon>Gunneridae</taxon>
        <taxon>Pentapetalae</taxon>
        <taxon>rosids</taxon>
        <taxon>fabids</taxon>
        <taxon>Fabales</taxon>
        <taxon>Fabaceae</taxon>
        <taxon>Papilionoideae</taxon>
        <taxon>50 kb inversion clade</taxon>
        <taxon>NPAAA clade</taxon>
        <taxon>indigoferoid/millettioid clade</taxon>
        <taxon>Phaseoleae</taxon>
        <taxon>Mucuna</taxon>
    </lineage>
</organism>
<dbReference type="InterPro" id="IPR051624">
    <property type="entry name" value="RMD1/Sad1-interacting"/>
</dbReference>
<dbReference type="STRING" id="157652.A0A371GHK2"/>
<dbReference type="PANTHER" id="PTHR16255:SF6">
    <property type="entry name" value="PROTEIN RETARDED ROOT GROWTH-LIKE"/>
    <property type="match status" value="1"/>
</dbReference>
<dbReference type="PANTHER" id="PTHR16255">
    <property type="entry name" value="REQUIRED FOR MEIOTIC NUCLEAR DIVISION PROTEIN 1 HOMOLOG"/>
    <property type="match status" value="1"/>
</dbReference>
<evidence type="ECO:0000256" key="1">
    <source>
        <dbReference type="SAM" id="Phobius"/>
    </source>
</evidence>
<accession>A0A371GHK2</accession>
<comment type="caution">
    <text evidence="2">The sequence shown here is derived from an EMBL/GenBank/DDBJ whole genome shotgun (WGS) entry which is preliminary data.</text>
</comment>
<evidence type="ECO:0000313" key="2">
    <source>
        <dbReference type="EMBL" id="RDX89980.1"/>
    </source>
</evidence>